<organism evidence="1 2">
    <name type="scientific">Escallonia herrerae</name>
    <dbReference type="NCBI Taxonomy" id="1293975"/>
    <lineage>
        <taxon>Eukaryota</taxon>
        <taxon>Viridiplantae</taxon>
        <taxon>Streptophyta</taxon>
        <taxon>Embryophyta</taxon>
        <taxon>Tracheophyta</taxon>
        <taxon>Spermatophyta</taxon>
        <taxon>Magnoliopsida</taxon>
        <taxon>eudicotyledons</taxon>
        <taxon>Gunneridae</taxon>
        <taxon>Pentapetalae</taxon>
        <taxon>asterids</taxon>
        <taxon>campanulids</taxon>
        <taxon>Escalloniales</taxon>
        <taxon>Escalloniaceae</taxon>
        <taxon>Escallonia</taxon>
    </lineage>
</organism>
<dbReference type="EMBL" id="JAVXUP010000666">
    <property type="protein sequence ID" value="KAK3023268.1"/>
    <property type="molecule type" value="Genomic_DNA"/>
</dbReference>
<accession>A0AA88WB56</accession>
<keyword evidence="2" id="KW-1185">Reference proteome</keyword>
<gene>
    <name evidence="1" type="ORF">RJ639_044434</name>
</gene>
<name>A0AA88WB56_9ASTE</name>
<protein>
    <submittedName>
        <fullName evidence="1">Uncharacterized protein</fullName>
    </submittedName>
</protein>
<evidence type="ECO:0000313" key="2">
    <source>
        <dbReference type="Proteomes" id="UP001188597"/>
    </source>
</evidence>
<dbReference type="Proteomes" id="UP001188597">
    <property type="component" value="Unassembled WGS sequence"/>
</dbReference>
<reference evidence="1" key="1">
    <citation type="submission" date="2022-12" db="EMBL/GenBank/DDBJ databases">
        <title>Draft genome assemblies for two species of Escallonia (Escalloniales).</title>
        <authorList>
            <person name="Chanderbali A."/>
            <person name="Dervinis C."/>
            <person name="Anghel I."/>
            <person name="Soltis D."/>
            <person name="Soltis P."/>
            <person name="Zapata F."/>
        </authorList>
    </citation>
    <scope>NUCLEOTIDE SEQUENCE</scope>
    <source>
        <strain evidence="1">UCBG64.0493</strain>
        <tissue evidence="1">Leaf</tissue>
    </source>
</reference>
<comment type="caution">
    <text evidence="1">The sequence shown here is derived from an EMBL/GenBank/DDBJ whole genome shotgun (WGS) entry which is preliminary data.</text>
</comment>
<evidence type="ECO:0000313" key="1">
    <source>
        <dbReference type="EMBL" id="KAK3023268.1"/>
    </source>
</evidence>
<sequence length="171" mass="19317">MLHDVFGGKPSPAKSGHLELIKVQAKQPGLMLHRETLPQLALESIRQHLVEALVVLEQFVLRWHAFFNYGSIKKILEPSTKQRHARFINQLHVGNLLDNSSPNSHPTNGNVCKTYCFTSKEALPLQSALQNLQILSSFFSSFVLLLSHLRECAHDCRHALKANRMSDVVVF</sequence>
<dbReference type="AlphaFoldDB" id="A0AA88WB56"/>
<proteinExistence type="predicted"/>